<accession>A0A5E5A072</accession>
<organism evidence="2 3">
    <name type="scientific">Pandoraea captiosa</name>
    <dbReference type="NCBI Taxonomy" id="2508302"/>
    <lineage>
        <taxon>Bacteria</taxon>
        <taxon>Pseudomonadati</taxon>
        <taxon>Pseudomonadota</taxon>
        <taxon>Betaproteobacteria</taxon>
        <taxon>Burkholderiales</taxon>
        <taxon>Burkholderiaceae</taxon>
        <taxon>Pandoraea</taxon>
    </lineage>
</organism>
<sequence>MSTAFAVSLNQHIINKNENDGNLGKGWEPFDMTREELAKVISMGVAFSAQYKDGHRSQANFERTGFIAIDVDHGMSWTDAIEHPYIKAHAALAYTTASHTEDEHRFRIVFQLSEPIIDATRYRQVMVGLVGKFLADAACAEPARVFYGSRGCESVVFDGILDSSEIGQILLLADNGKIKEEAVAYVDSDGTEQTHKRKASSTSTHWIVKTTELRLAGGGVIPLNQADVRTPVYCPVHVDSRASAFVVHSSDGVGMGVHCVACGRTYWADRGSPTFDLHEYDRRVESWIRESFDTWLREQNTDTEMFNFDTSPPGLLQERFLPAELIPLQDGVTIIKSPKGSGKTTVLRNVVDEAKRERKSVLLIGHRQTLLRSMAQRLGLTCYFDLVTRNEKNTDGTGEPSPAKQVKVNINPTRHYAVCMDSLQGRLNTQEDKYDVIILDEVEQVISHLMVSKTLRLDRRRIYSVFRYYLRNAKSVYLLDADMNAPTVIMLREILSDGKDRSYHVIQNTYPTGDGKEIRIYQGDGHLRSVMERMLADGKRLYVCSNSKTEIDALEIRFRALFGESKKIFKVTSDNSQDAEVQQFLGDVSNRILKCDVLLASPAIGTGIDITFPNGEALVDATFGIFKSEITTHFDIDQQLSRVRNPKEIHIWISPETADLETDPEVVKLDLVRYEPSLAHLESIEDTTGIRVIKANLSKEEDEFLTIFSYVTALQRASKNLLKNNFIDLRKSTGWVVNIIETDRELNREGRNGAAASSTVLAHRRAADVVLASEQVSDDVMNPIFDKLRHNEKLTPHEENLYMAYRVESYLGAPVTIEKVAEFDDGNLPRQVRQYLMLRNHSWARYSVELARFEQFKGGPPMLTDQNRDWERIEMLRQLFISAGIYDDESGFLTEVEYSPVELEGFVEECRKVGTRIQSLWAQDRVWRKDSLNKPAGLLGNLLGLVGVAHGQRRSTNITLPDGKQKKIDYKQIHSQAVERMNLYMQAEFDRLREKSPDFEERARRTAEGVIAERASEEVKQ</sequence>
<dbReference type="GO" id="GO:0006260">
    <property type="term" value="P:DNA replication"/>
    <property type="evidence" value="ECO:0007669"/>
    <property type="project" value="InterPro"/>
</dbReference>
<keyword evidence="3" id="KW-1185">Reference proteome</keyword>
<dbReference type="AlphaFoldDB" id="A0A5E5A072"/>
<evidence type="ECO:0000313" key="2">
    <source>
        <dbReference type="EMBL" id="VVE66984.1"/>
    </source>
</evidence>
<name>A0A5E5A072_9BURK</name>
<dbReference type="Pfam" id="PF02399">
    <property type="entry name" value="Herpes_ori_bp"/>
    <property type="match status" value="1"/>
</dbReference>
<dbReference type="SUPFAM" id="SSF52540">
    <property type="entry name" value="P-loop containing nucleoside triphosphate hydrolases"/>
    <property type="match status" value="1"/>
</dbReference>
<dbReference type="Proteomes" id="UP000414136">
    <property type="component" value="Unassembled WGS sequence"/>
</dbReference>
<dbReference type="GO" id="GO:0003688">
    <property type="term" value="F:DNA replication origin binding"/>
    <property type="evidence" value="ECO:0007669"/>
    <property type="project" value="InterPro"/>
</dbReference>
<reference evidence="2 3" key="1">
    <citation type="submission" date="2019-08" db="EMBL/GenBank/DDBJ databases">
        <authorList>
            <person name="Peeters C."/>
        </authorList>
    </citation>
    <scope>NUCLEOTIDE SEQUENCE [LARGE SCALE GENOMIC DNA]</scope>
    <source>
        <strain evidence="2 3">LMG 31118</strain>
    </source>
</reference>
<evidence type="ECO:0000259" key="1">
    <source>
        <dbReference type="Pfam" id="PF02399"/>
    </source>
</evidence>
<dbReference type="InterPro" id="IPR027417">
    <property type="entry name" value="P-loop_NTPase"/>
</dbReference>
<gene>
    <name evidence="2" type="ORF">PCA31118_02431</name>
</gene>
<dbReference type="InterPro" id="IPR049996">
    <property type="entry name" value="Slr7037-like"/>
</dbReference>
<dbReference type="GO" id="GO:0005524">
    <property type="term" value="F:ATP binding"/>
    <property type="evidence" value="ECO:0007669"/>
    <property type="project" value="InterPro"/>
</dbReference>
<protein>
    <recommendedName>
        <fullName evidence="1">Replication origin-binding protein domain-containing protein</fullName>
    </recommendedName>
</protein>
<dbReference type="NCBIfam" id="NF042913">
    <property type="entry name" value="CyRepA1"/>
    <property type="match status" value="1"/>
</dbReference>
<proteinExistence type="predicted"/>
<feature type="domain" description="Replication origin-binding protein" evidence="1">
    <location>
        <begin position="325"/>
        <end position="510"/>
    </location>
</feature>
<evidence type="ECO:0000313" key="3">
    <source>
        <dbReference type="Proteomes" id="UP000414136"/>
    </source>
</evidence>
<dbReference type="InterPro" id="IPR003450">
    <property type="entry name" value="Replication_origin-bd"/>
</dbReference>
<dbReference type="Gene3D" id="3.40.50.300">
    <property type="entry name" value="P-loop containing nucleotide triphosphate hydrolases"/>
    <property type="match status" value="1"/>
</dbReference>
<dbReference type="EMBL" id="CABPSQ010000003">
    <property type="protein sequence ID" value="VVE66984.1"/>
    <property type="molecule type" value="Genomic_DNA"/>
</dbReference>